<sequence length="459" mass="50854">MSRRKPFAGSQRGLVIAFDVGTTFSGVSYSVLDPGVEPEIKGVTRFPGQSPGGSSKIASVLYYDATGVARAIGAETQLPSVIEQAEDEQWTKVEWFKMHLRPNSDTSQPAYKHIPSLPPNKSLVEVLADFLQYLLACTKSFVEETMLPDGVHFWDSVKDRIIFVLSHPNGWEGAQQSYMRRASVLAGLVTNDPEDQGRIHFVTEGEASLHFCVNNGLRIAEDEGIVILDAGGGTIDLSAYSSGSGKTISFKEISRSECCFAGSIFVTEESRTYLRDKLRGTDFYGDVPRITDIFDQTSKLQFRNSDEPSFVRFGGRDQTDPTLNIRSGQMKIPGPDVARFFEPSIKAALKAVVKQRSDARKTITSVFLVGGFAASPWLFSKLRDGLQPLGLSIHRPDTHVNKAVSDGAVSFYLDHYVTGRVSRWSYGLKCWTRYNAHDTEHQRRGYITDDISGKLKVVK</sequence>
<dbReference type="Proteomes" id="UP000799118">
    <property type="component" value="Unassembled WGS sequence"/>
</dbReference>
<evidence type="ECO:0000313" key="2">
    <source>
        <dbReference type="Proteomes" id="UP000799118"/>
    </source>
</evidence>
<dbReference type="PANTHER" id="PTHR14187:SF5">
    <property type="entry name" value="HEAT SHOCK 70 KDA PROTEIN 12A"/>
    <property type="match status" value="1"/>
</dbReference>
<dbReference type="OrthoDB" id="2963168at2759"/>
<evidence type="ECO:0008006" key="3">
    <source>
        <dbReference type="Google" id="ProtNLM"/>
    </source>
</evidence>
<gene>
    <name evidence="1" type="ORF">BT96DRAFT_163469</name>
</gene>
<dbReference type="EMBL" id="ML769538">
    <property type="protein sequence ID" value="KAE9395089.1"/>
    <property type="molecule type" value="Genomic_DNA"/>
</dbReference>
<dbReference type="InterPro" id="IPR043129">
    <property type="entry name" value="ATPase_NBD"/>
</dbReference>
<dbReference type="Gene3D" id="3.30.420.40">
    <property type="match status" value="1"/>
</dbReference>
<evidence type="ECO:0000313" key="1">
    <source>
        <dbReference type="EMBL" id="KAE9395089.1"/>
    </source>
</evidence>
<keyword evidence="2" id="KW-1185">Reference proteome</keyword>
<name>A0A6A4H9Y4_9AGAR</name>
<organism evidence="1 2">
    <name type="scientific">Gymnopus androsaceus JB14</name>
    <dbReference type="NCBI Taxonomy" id="1447944"/>
    <lineage>
        <taxon>Eukaryota</taxon>
        <taxon>Fungi</taxon>
        <taxon>Dikarya</taxon>
        <taxon>Basidiomycota</taxon>
        <taxon>Agaricomycotina</taxon>
        <taxon>Agaricomycetes</taxon>
        <taxon>Agaricomycetidae</taxon>
        <taxon>Agaricales</taxon>
        <taxon>Marasmiineae</taxon>
        <taxon>Omphalotaceae</taxon>
        <taxon>Gymnopus</taxon>
    </lineage>
</organism>
<reference evidence="1" key="1">
    <citation type="journal article" date="2019" name="Environ. Microbiol.">
        <title>Fungal ecological strategies reflected in gene transcription - a case study of two litter decomposers.</title>
        <authorList>
            <person name="Barbi F."/>
            <person name="Kohler A."/>
            <person name="Barry K."/>
            <person name="Baskaran P."/>
            <person name="Daum C."/>
            <person name="Fauchery L."/>
            <person name="Ihrmark K."/>
            <person name="Kuo A."/>
            <person name="LaButti K."/>
            <person name="Lipzen A."/>
            <person name="Morin E."/>
            <person name="Grigoriev I.V."/>
            <person name="Henrissat B."/>
            <person name="Lindahl B."/>
            <person name="Martin F."/>
        </authorList>
    </citation>
    <scope>NUCLEOTIDE SEQUENCE</scope>
    <source>
        <strain evidence="1">JB14</strain>
    </source>
</reference>
<dbReference type="CDD" id="cd10170">
    <property type="entry name" value="ASKHA_NBD_HSP70"/>
    <property type="match status" value="1"/>
</dbReference>
<dbReference type="SUPFAM" id="SSF53067">
    <property type="entry name" value="Actin-like ATPase domain"/>
    <property type="match status" value="2"/>
</dbReference>
<accession>A0A6A4H9Y4</accession>
<proteinExistence type="predicted"/>
<dbReference type="PANTHER" id="PTHR14187">
    <property type="entry name" value="ALPHA KINASE/ELONGATION FACTOR 2 KINASE"/>
    <property type="match status" value="1"/>
</dbReference>
<protein>
    <recommendedName>
        <fullName evidence="3">Actin-like ATPase domain-containing protein</fullName>
    </recommendedName>
</protein>
<dbReference type="AlphaFoldDB" id="A0A6A4H9Y4"/>